<feature type="transmembrane region" description="Helical" evidence="1">
    <location>
        <begin position="12"/>
        <end position="30"/>
    </location>
</feature>
<evidence type="ECO:0000256" key="1">
    <source>
        <dbReference type="SAM" id="Phobius"/>
    </source>
</evidence>
<keyword evidence="1" id="KW-0812">Transmembrane</keyword>
<name>A0A517TES0_9PLAN</name>
<proteinExistence type="predicted"/>
<keyword evidence="1" id="KW-1133">Transmembrane helix</keyword>
<sequence length="250" mass="28449">MRELYQRLSARNPLWLVGAICLISVISEWIPGIAGPLFGVTAIFAVSLWGLKMAFSDFRDFQKYRPYDWQLLEVKDYDSSVVDFFEQHTSAYESAGFERLGDFVPQRQPRVMRDRVLISADRQTVAVLSSMGGIQAESLSSFRADGVIVTTTNCKHSLGRLPQAEADGLFVRVFAGQDSAELIRTHCELLAKEQDPGEEREQGQLNPKAALNLLDEQQRRWWLSGNREKRERLLPRELPAFPSLKREVFG</sequence>
<feature type="transmembrane region" description="Helical" evidence="1">
    <location>
        <begin position="36"/>
        <end position="55"/>
    </location>
</feature>
<dbReference type="Proteomes" id="UP000319976">
    <property type="component" value="Chromosome"/>
</dbReference>
<gene>
    <name evidence="2" type="ORF">V22_41420</name>
</gene>
<dbReference type="RefSeq" id="WP_145266353.1">
    <property type="nucleotide sequence ID" value="NZ_CP036316.1"/>
</dbReference>
<accession>A0A517TES0</accession>
<protein>
    <submittedName>
        <fullName evidence="2">Uncharacterized protein</fullName>
    </submittedName>
</protein>
<dbReference type="AlphaFoldDB" id="A0A517TES0"/>
<keyword evidence="1" id="KW-0472">Membrane</keyword>
<organism evidence="2 3">
    <name type="scientific">Calycomorphotria hydatis</name>
    <dbReference type="NCBI Taxonomy" id="2528027"/>
    <lineage>
        <taxon>Bacteria</taxon>
        <taxon>Pseudomonadati</taxon>
        <taxon>Planctomycetota</taxon>
        <taxon>Planctomycetia</taxon>
        <taxon>Planctomycetales</taxon>
        <taxon>Planctomycetaceae</taxon>
        <taxon>Calycomorphotria</taxon>
    </lineage>
</organism>
<reference evidence="2 3" key="1">
    <citation type="submission" date="2019-02" db="EMBL/GenBank/DDBJ databases">
        <title>Deep-cultivation of Planctomycetes and their phenomic and genomic characterization uncovers novel biology.</title>
        <authorList>
            <person name="Wiegand S."/>
            <person name="Jogler M."/>
            <person name="Boedeker C."/>
            <person name="Pinto D."/>
            <person name="Vollmers J."/>
            <person name="Rivas-Marin E."/>
            <person name="Kohn T."/>
            <person name="Peeters S.H."/>
            <person name="Heuer A."/>
            <person name="Rast P."/>
            <person name="Oberbeckmann S."/>
            <person name="Bunk B."/>
            <person name="Jeske O."/>
            <person name="Meyerdierks A."/>
            <person name="Storesund J.E."/>
            <person name="Kallscheuer N."/>
            <person name="Luecker S."/>
            <person name="Lage O.M."/>
            <person name="Pohl T."/>
            <person name="Merkel B.J."/>
            <person name="Hornburger P."/>
            <person name="Mueller R.-W."/>
            <person name="Bruemmer F."/>
            <person name="Labrenz M."/>
            <person name="Spormann A.M."/>
            <person name="Op den Camp H."/>
            <person name="Overmann J."/>
            <person name="Amann R."/>
            <person name="Jetten M.S.M."/>
            <person name="Mascher T."/>
            <person name="Medema M.H."/>
            <person name="Devos D.P."/>
            <person name="Kaster A.-K."/>
            <person name="Ovreas L."/>
            <person name="Rohde M."/>
            <person name="Galperin M.Y."/>
            <person name="Jogler C."/>
        </authorList>
    </citation>
    <scope>NUCLEOTIDE SEQUENCE [LARGE SCALE GENOMIC DNA]</scope>
    <source>
        <strain evidence="2 3">V22</strain>
    </source>
</reference>
<dbReference type="EMBL" id="CP036316">
    <property type="protein sequence ID" value="QDT66870.1"/>
    <property type="molecule type" value="Genomic_DNA"/>
</dbReference>
<dbReference type="KEGG" id="chya:V22_41420"/>
<keyword evidence="3" id="KW-1185">Reference proteome</keyword>
<evidence type="ECO:0000313" key="3">
    <source>
        <dbReference type="Proteomes" id="UP000319976"/>
    </source>
</evidence>
<evidence type="ECO:0000313" key="2">
    <source>
        <dbReference type="EMBL" id="QDT66870.1"/>
    </source>
</evidence>